<name>A0ABR4IJD4_9EURO</name>
<keyword evidence="2" id="KW-1185">Reference proteome</keyword>
<comment type="caution">
    <text evidence="1">The sequence shown here is derived from an EMBL/GenBank/DDBJ whole genome shotgun (WGS) entry which is preliminary data.</text>
</comment>
<dbReference type="Proteomes" id="UP001610446">
    <property type="component" value="Unassembled WGS sequence"/>
</dbReference>
<dbReference type="EMBL" id="JBFXLU010000420">
    <property type="protein sequence ID" value="KAL2826918.1"/>
    <property type="molecule type" value="Genomic_DNA"/>
</dbReference>
<evidence type="ECO:0000313" key="2">
    <source>
        <dbReference type="Proteomes" id="UP001610446"/>
    </source>
</evidence>
<sequence length="160" mass="16685">MMIINAMKPRTPKRMPNIVAYGGPELPSSDEDGTGFVSDVLVCDVVDVEVSVESVEGVMELPVGDVPYKLSSDECESEGSLDVWSCELLDGSGSDSESELLVGLGATVVGPLSVVDGPEAVASSSVPWSAEDVVVGGAFVVEGGSVARGWRGTFVHLRPW</sequence>
<evidence type="ECO:0000313" key="1">
    <source>
        <dbReference type="EMBL" id="KAL2826918.1"/>
    </source>
</evidence>
<gene>
    <name evidence="1" type="ORF">BJY01DRAFT_229487</name>
</gene>
<protein>
    <submittedName>
        <fullName evidence="1">Uncharacterized protein</fullName>
    </submittedName>
</protein>
<organism evidence="1 2">
    <name type="scientific">Aspergillus pseudoustus</name>
    <dbReference type="NCBI Taxonomy" id="1810923"/>
    <lineage>
        <taxon>Eukaryota</taxon>
        <taxon>Fungi</taxon>
        <taxon>Dikarya</taxon>
        <taxon>Ascomycota</taxon>
        <taxon>Pezizomycotina</taxon>
        <taxon>Eurotiomycetes</taxon>
        <taxon>Eurotiomycetidae</taxon>
        <taxon>Eurotiales</taxon>
        <taxon>Aspergillaceae</taxon>
        <taxon>Aspergillus</taxon>
        <taxon>Aspergillus subgen. Nidulantes</taxon>
    </lineage>
</organism>
<proteinExistence type="predicted"/>
<reference evidence="1 2" key="1">
    <citation type="submission" date="2024-07" db="EMBL/GenBank/DDBJ databases">
        <title>Section-level genome sequencing and comparative genomics of Aspergillus sections Usti and Cavernicolus.</title>
        <authorList>
            <consortium name="Lawrence Berkeley National Laboratory"/>
            <person name="Nybo J.L."/>
            <person name="Vesth T.C."/>
            <person name="Theobald S."/>
            <person name="Frisvad J.C."/>
            <person name="Larsen T.O."/>
            <person name="Kjaerboelling I."/>
            <person name="Rothschild-Mancinelli K."/>
            <person name="Lyhne E.K."/>
            <person name="Kogle M.E."/>
            <person name="Barry K."/>
            <person name="Clum A."/>
            <person name="Na H."/>
            <person name="Ledsgaard L."/>
            <person name="Lin J."/>
            <person name="Lipzen A."/>
            <person name="Kuo A."/>
            <person name="Riley R."/>
            <person name="Mondo S."/>
            <person name="Labutti K."/>
            <person name="Haridas S."/>
            <person name="Pangalinan J."/>
            <person name="Salamov A.A."/>
            <person name="Simmons B.A."/>
            <person name="Magnuson J.K."/>
            <person name="Chen J."/>
            <person name="Drula E."/>
            <person name="Henrissat B."/>
            <person name="Wiebenga A."/>
            <person name="Lubbers R.J."/>
            <person name="Gomes A.C."/>
            <person name="Makela M.R."/>
            <person name="Stajich J."/>
            <person name="Grigoriev I.V."/>
            <person name="Mortensen U.H."/>
            <person name="De Vries R.P."/>
            <person name="Baker S.E."/>
            <person name="Andersen M.R."/>
        </authorList>
    </citation>
    <scope>NUCLEOTIDE SEQUENCE [LARGE SCALE GENOMIC DNA]</scope>
    <source>
        <strain evidence="1 2">CBS 123904</strain>
    </source>
</reference>
<accession>A0ABR4IJD4</accession>